<protein>
    <submittedName>
        <fullName evidence="2">Uncharacterized protein</fullName>
    </submittedName>
</protein>
<dbReference type="Proteomes" id="UP001447188">
    <property type="component" value="Unassembled WGS sequence"/>
</dbReference>
<sequence>MTVLRLPLVRFSKCAIYNIGVRRVYSEFSTAALRQVQHPAPASTATRFLPRFLDPSIYWRGSKSNSKIRGPQGPKPWNPATFYIAISLCIGSQAIQMITLKHEHDDYMRRANIKVAVLKEVIDRLHKGEDVDVEGMLGVGDEREEKSWEEVLQEIEEEDIVWQAKSRKSQKLSPNNPISGGGAGTGSGISEAENTDEQQRATRQPQSARDYGA</sequence>
<evidence type="ECO:0000313" key="2">
    <source>
        <dbReference type="EMBL" id="KAL0639121.1"/>
    </source>
</evidence>
<name>A0ABR3GT70_9PEZI</name>
<dbReference type="EMBL" id="JBBBZM010000014">
    <property type="protein sequence ID" value="KAL0639121.1"/>
    <property type="molecule type" value="Genomic_DNA"/>
</dbReference>
<accession>A0ABR3GT70</accession>
<comment type="caution">
    <text evidence="2">The sequence shown here is derived from an EMBL/GenBank/DDBJ whole genome shotgun (WGS) entry which is preliminary data.</text>
</comment>
<dbReference type="InterPro" id="IPR035213">
    <property type="entry name" value="DUF5321"/>
</dbReference>
<proteinExistence type="predicted"/>
<organism evidence="2 3">
    <name type="scientific">Discina gigas</name>
    <dbReference type="NCBI Taxonomy" id="1032678"/>
    <lineage>
        <taxon>Eukaryota</taxon>
        <taxon>Fungi</taxon>
        <taxon>Dikarya</taxon>
        <taxon>Ascomycota</taxon>
        <taxon>Pezizomycotina</taxon>
        <taxon>Pezizomycetes</taxon>
        <taxon>Pezizales</taxon>
        <taxon>Discinaceae</taxon>
        <taxon>Discina</taxon>
    </lineage>
</organism>
<feature type="region of interest" description="Disordered" evidence="1">
    <location>
        <begin position="164"/>
        <end position="213"/>
    </location>
</feature>
<reference evidence="2 3" key="1">
    <citation type="submission" date="2024-02" db="EMBL/GenBank/DDBJ databases">
        <title>Discinaceae phylogenomics.</title>
        <authorList>
            <person name="Dirks A.C."/>
            <person name="James T.Y."/>
        </authorList>
    </citation>
    <scope>NUCLEOTIDE SEQUENCE [LARGE SCALE GENOMIC DNA]</scope>
    <source>
        <strain evidence="2 3">ACD0624</strain>
    </source>
</reference>
<gene>
    <name evidence="2" type="ORF">Q9L58_001805</name>
</gene>
<dbReference type="Pfam" id="PF17254">
    <property type="entry name" value="DUF5321"/>
    <property type="match status" value="1"/>
</dbReference>
<evidence type="ECO:0000313" key="3">
    <source>
        <dbReference type="Proteomes" id="UP001447188"/>
    </source>
</evidence>
<evidence type="ECO:0000256" key="1">
    <source>
        <dbReference type="SAM" id="MobiDB-lite"/>
    </source>
</evidence>
<keyword evidence="3" id="KW-1185">Reference proteome</keyword>